<organism evidence="2 3">
    <name type="scientific">Paraburkholderia humisilvae</name>
    <dbReference type="NCBI Taxonomy" id="627669"/>
    <lineage>
        <taxon>Bacteria</taxon>
        <taxon>Pseudomonadati</taxon>
        <taxon>Pseudomonadota</taxon>
        <taxon>Betaproteobacteria</taxon>
        <taxon>Burkholderiales</taxon>
        <taxon>Burkholderiaceae</taxon>
        <taxon>Paraburkholderia</taxon>
    </lineage>
</organism>
<evidence type="ECO:0000313" key="3">
    <source>
        <dbReference type="Proteomes" id="UP000494363"/>
    </source>
</evidence>
<gene>
    <name evidence="2" type="ORF">LMG29542_06808</name>
</gene>
<feature type="domain" description="Bacterial shufflon protein N-terminal" evidence="1">
    <location>
        <begin position="51"/>
        <end position="243"/>
    </location>
</feature>
<evidence type="ECO:0000313" key="2">
    <source>
        <dbReference type="EMBL" id="CAB3772166.1"/>
    </source>
</evidence>
<dbReference type="Pfam" id="PF04917">
    <property type="entry name" value="Shufflon_N"/>
    <property type="match status" value="1"/>
</dbReference>
<dbReference type="AlphaFoldDB" id="A0A6J5F4M3"/>
<proteinExistence type="predicted"/>
<dbReference type="InterPro" id="IPR007001">
    <property type="entry name" value="Shufflon_N"/>
</dbReference>
<keyword evidence="3" id="KW-1185">Reference proteome</keyword>
<accession>A0A6J5F4M3</accession>
<protein>
    <recommendedName>
        <fullName evidence="1">Bacterial shufflon protein N-terminal domain-containing protein</fullName>
    </recommendedName>
</protein>
<name>A0A6J5F4M3_9BURK</name>
<dbReference type="Pfam" id="PF07963">
    <property type="entry name" value="N_methyl"/>
    <property type="match status" value="1"/>
</dbReference>
<dbReference type="Proteomes" id="UP000494363">
    <property type="component" value="Unassembled WGS sequence"/>
</dbReference>
<dbReference type="NCBIfam" id="TIGR02532">
    <property type="entry name" value="IV_pilin_GFxxxE"/>
    <property type="match status" value="1"/>
</dbReference>
<reference evidence="2 3" key="1">
    <citation type="submission" date="2020-04" db="EMBL/GenBank/DDBJ databases">
        <authorList>
            <person name="De Canck E."/>
        </authorList>
    </citation>
    <scope>NUCLEOTIDE SEQUENCE [LARGE SCALE GENOMIC DNA]</scope>
    <source>
        <strain evidence="2 3">LMG 29542</strain>
    </source>
</reference>
<evidence type="ECO:0000259" key="1">
    <source>
        <dbReference type="Pfam" id="PF04917"/>
    </source>
</evidence>
<sequence>MPMNDRPAPRAHGHARRSRRERGFTMVELLAALALTALMIAGVAKMIDSSMQDTRAQQAALYQSKLAAAARQVIQQNYPMLVAQATATAPVIVKLTGSPFQLSTYLPPGTGDRNAYGQTPCLLVYANPSAPDALQALLVTEGGQTIADPELGYIAANAGAGGGSIQALNNAVGAAQGAYGSWSVTAPNPAGASCSGTRTGVGHLASLVFSNGTQQQNADFLYRVGVPGNPTANTMQVPIVLAQQVDYAACNAPRAIAADAAGNVLNCDTDGRWEPQASYHWRGPVADVAALASLVLPRAGDVAITLASQRAYTFNGETWQALAVDEQGNLSLGNTQVVGADCASAAASAPAGTTLVSTDASGRVLSCRNGKWQTQAEIEPIFRKTGCKMLMMSPGAGDYTQCDTTPSTTNYRAPPFSWDGSNGTYSYALPISVTLDKPGIIVAASWAHMNDGKCLDNPPPAEAQLSQSLDVLDSKNTSLAHTESQTPRLNNDSSGINNTLTQAAPPGTYTVVVTTNWASYTTNLPTPWTSSFCGVSNQTIPNTPVAAGWSVNTYY</sequence>
<dbReference type="InterPro" id="IPR012902">
    <property type="entry name" value="N_methyl_site"/>
</dbReference>
<dbReference type="EMBL" id="CADIKH010000057">
    <property type="protein sequence ID" value="CAB3772166.1"/>
    <property type="molecule type" value="Genomic_DNA"/>
</dbReference>